<dbReference type="SUPFAM" id="SSF46785">
    <property type="entry name" value="Winged helix' DNA-binding domain"/>
    <property type="match status" value="1"/>
</dbReference>
<dbReference type="InterPro" id="IPR011611">
    <property type="entry name" value="PfkB_dom"/>
</dbReference>
<dbReference type="CDD" id="cd01941">
    <property type="entry name" value="YeiC_kinase_like"/>
    <property type="match status" value="1"/>
</dbReference>
<keyword evidence="5" id="KW-1185">Reference proteome</keyword>
<keyword evidence="1" id="KW-0808">Transferase</keyword>
<dbReference type="InterPro" id="IPR002173">
    <property type="entry name" value="Carboh/pur_kinase_PfkB_CS"/>
</dbReference>
<keyword evidence="2" id="KW-0418">Kinase</keyword>
<dbReference type="Proteomes" id="UP000593626">
    <property type="component" value="Chromosome"/>
</dbReference>
<protein>
    <submittedName>
        <fullName evidence="4">Winged helix-turn-helix transcriptional regulator</fullName>
    </submittedName>
</protein>
<dbReference type="SUPFAM" id="SSF53613">
    <property type="entry name" value="Ribokinase-like"/>
    <property type="match status" value="1"/>
</dbReference>
<evidence type="ECO:0000313" key="4">
    <source>
        <dbReference type="EMBL" id="QPC45753.1"/>
    </source>
</evidence>
<evidence type="ECO:0000256" key="2">
    <source>
        <dbReference type="ARBA" id="ARBA00022777"/>
    </source>
</evidence>
<dbReference type="Pfam" id="PF00294">
    <property type="entry name" value="PfkB"/>
    <property type="match status" value="1"/>
</dbReference>
<dbReference type="RefSeq" id="WP_239673271.1">
    <property type="nucleotide sequence ID" value="NZ_CP049742.1"/>
</dbReference>
<evidence type="ECO:0000259" key="3">
    <source>
        <dbReference type="Pfam" id="PF00294"/>
    </source>
</evidence>
<dbReference type="GO" id="GO:0016301">
    <property type="term" value="F:kinase activity"/>
    <property type="evidence" value="ECO:0007669"/>
    <property type="project" value="UniProtKB-KW"/>
</dbReference>
<dbReference type="InterPro" id="IPR036390">
    <property type="entry name" value="WH_DNA-bd_sf"/>
</dbReference>
<dbReference type="EMBL" id="CP049742">
    <property type="protein sequence ID" value="QPC45753.1"/>
    <property type="molecule type" value="Genomic_DNA"/>
</dbReference>
<reference evidence="4 5" key="1">
    <citation type="submission" date="2019-07" db="EMBL/GenBank/DDBJ databases">
        <title>Genome sequence of 2 isolates from Red Sea Mangroves.</title>
        <authorList>
            <person name="Sefrji F."/>
            <person name="Michoud G."/>
            <person name="Merlino G."/>
            <person name="Daffonchio D."/>
        </authorList>
    </citation>
    <scope>NUCLEOTIDE SEQUENCE [LARGE SCALE GENOMIC DNA]</scope>
    <source>
        <strain evidence="4 5">R1DC41</strain>
    </source>
</reference>
<evidence type="ECO:0000313" key="5">
    <source>
        <dbReference type="Proteomes" id="UP000593626"/>
    </source>
</evidence>
<accession>A0A7S8C9C3</accession>
<dbReference type="PANTHER" id="PTHR10584">
    <property type="entry name" value="SUGAR KINASE"/>
    <property type="match status" value="1"/>
</dbReference>
<gene>
    <name evidence="4" type="ORF">G8O30_01585</name>
</gene>
<feature type="domain" description="Carbohydrate kinase PfkB" evidence="3">
    <location>
        <begin position="59"/>
        <end position="346"/>
    </location>
</feature>
<name>A0A7S8C9C3_9BACI</name>
<dbReference type="Gene3D" id="1.10.10.10">
    <property type="entry name" value="Winged helix-like DNA-binding domain superfamily/Winged helix DNA-binding domain"/>
    <property type="match status" value="1"/>
</dbReference>
<dbReference type="PROSITE" id="PS00583">
    <property type="entry name" value="PFKB_KINASES_1"/>
    <property type="match status" value="1"/>
</dbReference>
<dbReference type="InterPro" id="IPR029056">
    <property type="entry name" value="Ribokinase-like"/>
</dbReference>
<dbReference type="PANTHER" id="PTHR10584:SF166">
    <property type="entry name" value="RIBOKINASE"/>
    <property type="match status" value="1"/>
</dbReference>
<proteinExistence type="predicted"/>
<organism evidence="4 5">
    <name type="scientific">Mangrovibacillus cuniculi</name>
    <dbReference type="NCBI Taxonomy" id="2593652"/>
    <lineage>
        <taxon>Bacteria</taxon>
        <taxon>Bacillati</taxon>
        <taxon>Bacillota</taxon>
        <taxon>Bacilli</taxon>
        <taxon>Bacillales</taxon>
        <taxon>Bacillaceae</taxon>
        <taxon>Mangrovibacillus</taxon>
    </lineage>
</organism>
<dbReference type="AlphaFoldDB" id="A0A7S8C9C3"/>
<dbReference type="KEGG" id="mcui:G8O30_01585"/>
<dbReference type="Gene3D" id="3.40.1190.20">
    <property type="match status" value="1"/>
</dbReference>
<evidence type="ECO:0000256" key="1">
    <source>
        <dbReference type="ARBA" id="ARBA00022679"/>
    </source>
</evidence>
<dbReference type="Pfam" id="PF13412">
    <property type="entry name" value="HTH_24"/>
    <property type="match status" value="1"/>
</dbReference>
<dbReference type="InterPro" id="IPR036388">
    <property type="entry name" value="WH-like_DNA-bd_sf"/>
</dbReference>
<sequence length="365" mass="40396">MNEKEKVIYDSIKENPFVSQQEIAEKTGLSRSAVAGYISSLIKTGHLLGRAYILPNQKGIVCLGGANIDRKLHSDKPLSSRTTNEVETSHFPGGIARNIAETLGRLGLETKLVSVVGDDAQSKWLMEHSQPYVDTSFVQTLPNKLCGTYTAVIDQEGNTTMSFSDMSIYNEVDIGHIQKKWTPVRASDMVVVDTNFSAEVVKYIIRTCKQEEIPVVLVPPATGKIDRVPSNLDGVDWFICHQEVAEILTGKIVEEESDALEAARLLVEKGAKHVIIYRNHEPLVYHTYRGEVGLVIPPVTKVIDFTGSADLLAAGVIYGLFNDLRLEECCKLGLACAALSHESRETVPHTLQKKKLQEKYLELFS</sequence>